<comment type="caution">
    <text evidence="1">The sequence shown here is derived from an EMBL/GenBank/DDBJ whole genome shotgun (WGS) entry which is preliminary data.</text>
</comment>
<evidence type="ECO:0000313" key="1">
    <source>
        <dbReference type="EMBL" id="RKT43353.1"/>
    </source>
</evidence>
<sequence length="46" mass="4972">MTIIAVVDNKGGKNGIDREAQALGHQVSERPPYPFFLPFGEGAVPF</sequence>
<dbReference type="AlphaFoldDB" id="A0A495V429"/>
<accession>A0A495V429</accession>
<dbReference type="Proteomes" id="UP000274556">
    <property type="component" value="Unassembled WGS sequence"/>
</dbReference>
<proteinExistence type="predicted"/>
<organism evidence="1 2">
    <name type="scientific">Thiocapsa rosea</name>
    <dbReference type="NCBI Taxonomy" id="69360"/>
    <lineage>
        <taxon>Bacteria</taxon>
        <taxon>Pseudomonadati</taxon>
        <taxon>Pseudomonadota</taxon>
        <taxon>Gammaproteobacteria</taxon>
        <taxon>Chromatiales</taxon>
        <taxon>Chromatiaceae</taxon>
        <taxon>Thiocapsa</taxon>
    </lineage>
</organism>
<keyword evidence="2" id="KW-1185">Reference proteome</keyword>
<dbReference type="RefSeq" id="WP_170164642.1">
    <property type="nucleotide sequence ID" value="NZ_RBXL01000001.1"/>
</dbReference>
<dbReference type="EMBL" id="RBXL01000001">
    <property type="protein sequence ID" value="RKT43353.1"/>
    <property type="molecule type" value="Genomic_DNA"/>
</dbReference>
<evidence type="ECO:0000313" key="2">
    <source>
        <dbReference type="Proteomes" id="UP000274556"/>
    </source>
</evidence>
<protein>
    <submittedName>
        <fullName evidence="1">Uncharacterized protein</fullName>
    </submittedName>
</protein>
<name>A0A495V429_9GAMM</name>
<reference evidence="1 2" key="1">
    <citation type="submission" date="2018-10" db="EMBL/GenBank/DDBJ databases">
        <title>Genomic Encyclopedia of Archaeal and Bacterial Type Strains, Phase II (KMG-II): from individual species to whole genera.</title>
        <authorList>
            <person name="Goeker M."/>
        </authorList>
    </citation>
    <scope>NUCLEOTIDE SEQUENCE [LARGE SCALE GENOMIC DNA]</scope>
    <source>
        <strain evidence="1 2">DSM 235</strain>
    </source>
</reference>
<gene>
    <name evidence="1" type="ORF">BDD21_0684</name>
</gene>